<keyword evidence="3 4" id="KW-0472">Membrane</keyword>
<accession>A0A3L6S8R2</accession>
<protein>
    <submittedName>
        <fullName evidence="6">Protein MITOFERRINLIKE 1, chloroplastic</fullName>
    </submittedName>
</protein>
<keyword evidence="7" id="KW-1185">Reference proteome</keyword>
<dbReference type="PROSITE" id="PS50920">
    <property type="entry name" value="SOLCAR"/>
    <property type="match status" value="1"/>
</dbReference>
<feature type="repeat" description="Solcar" evidence="4">
    <location>
        <begin position="66"/>
        <end position="140"/>
    </location>
</feature>
<comment type="subcellular location">
    <subcellularLocation>
        <location evidence="1">Membrane</location>
        <topology evidence="1">Multi-pass membrane protein</topology>
    </subcellularLocation>
</comment>
<dbReference type="InterPro" id="IPR018108">
    <property type="entry name" value="MCP_transmembrane"/>
</dbReference>
<dbReference type="AlphaFoldDB" id="A0A3L6S8R2"/>
<dbReference type="PROSITE" id="PS51257">
    <property type="entry name" value="PROKAR_LIPOPROTEIN"/>
    <property type="match status" value="1"/>
</dbReference>
<keyword evidence="5" id="KW-0813">Transport</keyword>
<evidence type="ECO:0000256" key="3">
    <source>
        <dbReference type="ARBA" id="ARBA00023136"/>
    </source>
</evidence>
<evidence type="ECO:0000256" key="1">
    <source>
        <dbReference type="ARBA" id="ARBA00004141"/>
    </source>
</evidence>
<sequence>MTRSQADPDLPSLISDHTSLLIHSPVASSCTAAPVFSSSSISIPAPATSKHNPNPVLATTAPIPLTRAAIGACASAAAGTFTYATLLPIDVVKTRLQAAAAPSAATWQVFLDILHTDGSLSLYRGLSAVMGPRRPNRCRG</sequence>
<evidence type="ECO:0000313" key="7">
    <source>
        <dbReference type="Proteomes" id="UP000275267"/>
    </source>
</evidence>
<dbReference type="EMBL" id="PQIB02000005">
    <property type="protein sequence ID" value="RLN16346.1"/>
    <property type="molecule type" value="Genomic_DNA"/>
</dbReference>
<dbReference type="Proteomes" id="UP000275267">
    <property type="component" value="Unassembled WGS sequence"/>
</dbReference>
<gene>
    <name evidence="6" type="ORF">C2845_PM02G16250</name>
</gene>
<evidence type="ECO:0000256" key="2">
    <source>
        <dbReference type="ARBA" id="ARBA00022692"/>
    </source>
</evidence>
<dbReference type="SUPFAM" id="SSF103506">
    <property type="entry name" value="Mitochondrial carrier"/>
    <property type="match status" value="1"/>
</dbReference>
<evidence type="ECO:0000256" key="4">
    <source>
        <dbReference type="PROSITE-ProRule" id="PRU00282"/>
    </source>
</evidence>
<dbReference type="OrthoDB" id="276989at2759"/>
<evidence type="ECO:0000313" key="6">
    <source>
        <dbReference type="EMBL" id="RLN16346.1"/>
    </source>
</evidence>
<reference evidence="7" key="1">
    <citation type="journal article" date="2019" name="Nat. Commun.">
        <title>The genome of broomcorn millet.</title>
        <authorList>
            <person name="Zou C."/>
            <person name="Miki D."/>
            <person name="Li D."/>
            <person name="Tang Q."/>
            <person name="Xiao L."/>
            <person name="Rajput S."/>
            <person name="Deng P."/>
            <person name="Jia W."/>
            <person name="Huang R."/>
            <person name="Zhang M."/>
            <person name="Sun Y."/>
            <person name="Hu J."/>
            <person name="Fu X."/>
            <person name="Schnable P.S."/>
            <person name="Li F."/>
            <person name="Zhang H."/>
            <person name="Feng B."/>
            <person name="Zhu X."/>
            <person name="Liu R."/>
            <person name="Schnable J.C."/>
            <person name="Zhu J.-K."/>
            <person name="Zhang H."/>
        </authorList>
    </citation>
    <scope>NUCLEOTIDE SEQUENCE [LARGE SCALE GENOMIC DNA]</scope>
</reference>
<proteinExistence type="inferred from homology"/>
<dbReference type="Pfam" id="PF00153">
    <property type="entry name" value="Mito_carr"/>
    <property type="match status" value="1"/>
</dbReference>
<keyword evidence="2 4" id="KW-0812">Transmembrane</keyword>
<dbReference type="GO" id="GO:0016020">
    <property type="term" value="C:membrane"/>
    <property type="evidence" value="ECO:0007669"/>
    <property type="project" value="UniProtKB-SubCell"/>
</dbReference>
<dbReference type="Gene3D" id="1.50.40.10">
    <property type="entry name" value="Mitochondrial carrier domain"/>
    <property type="match status" value="1"/>
</dbReference>
<name>A0A3L6S8R2_PANMI</name>
<dbReference type="InterPro" id="IPR023395">
    <property type="entry name" value="MCP_dom_sf"/>
</dbReference>
<comment type="similarity">
    <text evidence="5">Belongs to the mitochondrial carrier (TC 2.A.29) family.</text>
</comment>
<evidence type="ECO:0000256" key="5">
    <source>
        <dbReference type="RuleBase" id="RU000488"/>
    </source>
</evidence>
<organism evidence="6 7">
    <name type="scientific">Panicum miliaceum</name>
    <name type="common">Proso millet</name>
    <name type="synonym">Broomcorn millet</name>
    <dbReference type="NCBI Taxonomy" id="4540"/>
    <lineage>
        <taxon>Eukaryota</taxon>
        <taxon>Viridiplantae</taxon>
        <taxon>Streptophyta</taxon>
        <taxon>Embryophyta</taxon>
        <taxon>Tracheophyta</taxon>
        <taxon>Spermatophyta</taxon>
        <taxon>Magnoliopsida</taxon>
        <taxon>Liliopsida</taxon>
        <taxon>Poales</taxon>
        <taxon>Poaceae</taxon>
        <taxon>PACMAD clade</taxon>
        <taxon>Panicoideae</taxon>
        <taxon>Panicodae</taxon>
        <taxon>Paniceae</taxon>
        <taxon>Panicinae</taxon>
        <taxon>Panicum</taxon>
        <taxon>Panicum sect. Panicum</taxon>
    </lineage>
</organism>
<dbReference type="STRING" id="4540.A0A3L6S8R2"/>
<comment type="caution">
    <text evidence="6">The sequence shown here is derived from an EMBL/GenBank/DDBJ whole genome shotgun (WGS) entry which is preliminary data.</text>
</comment>